<dbReference type="SUPFAM" id="SSF57701">
    <property type="entry name" value="Zn2/Cys6 DNA-binding domain"/>
    <property type="match status" value="1"/>
</dbReference>
<gene>
    <name evidence="4" type="ORF">QYS62_005003</name>
</gene>
<dbReference type="CDD" id="cd00067">
    <property type="entry name" value="GAL4"/>
    <property type="match status" value="1"/>
</dbReference>
<dbReference type="Gene3D" id="4.10.240.10">
    <property type="entry name" value="Zn(2)-C6 fungal-type DNA-binding domain"/>
    <property type="match status" value="1"/>
</dbReference>
<protein>
    <recommendedName>
        <fullName evidence="3">Zn(2)-C6 fungal-type domain-containing protein</fullName>
    </recommendedName>
</protein>
<dbReference type="Proteomes" id="UP001489902">
    <property type="component" value="Chromosome 2"/>
</dbReference>
<accession>A0ABZ2WTK7</accession>
<feature type="region of interest" description="Disordered" evidence="2">
    <location>
        <begin position="1"/>
        <end position="23"/>
    </location>
</feature>
<reference evidence="4 5" key="1">
    <citation type="submission" date="2024-04" db="EMBL/GenBank/DDBJ databases">
        <title>Complete genome sequence of Fusarium acuminatum.</title>
        <authorList>
            <person name="Lan B."/>
        </authorList>
    </citation>
    <scope>NUCLEOTIDE SEQUENCE [LARGE SCALE GENOMIC DNA]</scope>
    <source>
        <strain evidence="4">1A</strain>
    </source>
</reference>
<sequence length="230" mass="25881">MQSSKFPNLIPAPPKHNDASPPVPARVAEVRPRALRASSSRKTATNHACVQCRKTKTKCDGRQPCARYTTTLSGERLNRLTHAFNEQKGGLNHLETILAAMRSGTDADAVEPMAWIRIGKSVESVVSCIESKSRAVVVSQRPVHGFNHRCRQPSQEQVHRNTVRQNSVTRRHHFRSRRRAIDLGPRTQSYFSYNFGNLPFSSGIKANHYPAVAQQGQLQNYYAKHNRAMM</sequence>
<evidence type="ECO:0000256" key="2">
    <source>
        <dbReference type="SAM" id="MobiDB-lite"/>
    </source>
</evidence>
<dbReference type="PANTHER" id="PTHR47256">
    <property type="entry name" value="ZN(II)2CYS6 TRANSCRIPTION FACTOR (EUROFUNG)-RELATED"/>
    <property type="match status" value="1"/>
</dbReference>
<dbReference type="EMBL" id="CP151261">
    <property type="protein sequence ID" value="WZH43989.1"/>
    <property type="molecule type" value="Genomic_DNA"/>
</dbReference>
<dbReference type="InterPro" id="IPR001138">
    <property type="entry name" value="Zn2Cys6_DnaBD"/>
</dbReference>
<evidence type="ECO:0000259" key="3">
    <source>
        <dbReference type="Pfam" id="PF00172"/>
    </source>
</evidence>
<evidence type="ECO:0000313" key="5">
    <source>
        <dbReference type="Proteomes" id="UP001489902"/>
    </source>
</evidence>
<feature type="domain" description="Zn(2)-C6 fungal-type" evidence="3">
    <location>
        <begin position="47"/>
        <end position="67"/>
    </location>
</feature>
<keyword evidence="5" id="KW-1185">Reference proteome</keyword>
<dbReference type="Pfam" id="PF00172">
    <property type="entry name" value="Zn_clus"/>
    <property type="match status" value="1"/>
</dbReference>
<organism evidence="4 5">
    <name type="scientific">Fusarium acuminatum</name>
    <dbReference type="NCBI Taxonomy" id="5515"/>
    <lineage>
        <taxon>Eukaryota</taxon>
        <taxon>Fungi</taxon>
        <taxon>Dikarya</taxon>
        <taxon>Ascomycota</taxon>
        <taxon>Pezizomycotina</taxon>
        <taxon>Sordariomycetes</taxon>
        <taxon>Hypocreomycetidae</taxon>
        <taxon>Hypocreales</taxon>
        <taxon>Nectriaceae</taxon>
        <taxon>Fusarium</taxon>
        <taxon>Fusarium tricinctum species complex</taxon>
    </lineage>
</organism>
<evidence type="ECO:0000313" key="4">
    <source>
        <dbReference type="EMBL" id="WZH43989.1"/>
    </source>
</evidence>
<dbReference type="InterPro" id="IPR053187">
    <property type="entry name" value="Notoamide_regulator"/>
</dbReference>
<name>A0ABZ2WTK7_9HYPO</name>
<evidence type="ECO:0000256" key="1">
    <source>
        <dbReference type="ARBA" id="ARBA00023242"/>
    </source>
</evidence>
<keyword evidence="1" id="KW-0539">Nucleus</keyword>
<dbReference type="PANTHER" id="PTHR47256:SF1">
    <property type="entry name" value="ZN(II)2CYS6 TRANSCRIPTION FACTOR (EUROFUNG)"/>
    <property type="match status" value="1"/>
</dbReference>
<dbReference type="InterPro" id="IPR036864">
    <property type="entry name" value="Zn2-C6_fun-type_DNA-bd_sf"/>
</dbReference>
<proteinExistence type="predicted"/>